<name>W6U6H1_ECHGR</name>
<gene>
    <name evidence="1" type="ORF">EGR_11211</name>
</gene>
<organism evidence="1 2">
    <name type="scientific">Echinococcus granulosus</name>
    <name type="common">Hydatid tapeworm</name>
    <dbReference type="NCBI Taxonomy" id="6210"/>
    <lineage>
        <taxon>Eukaryota</taxon>
        <taxon>Metazoa</taxon>
        <taxon>Spiralia</taxon>
        <taxon>Lophotrochozoa</taxon>
        <taxon>Platyhelminthes</taxon>
        <taxon>Cestoda</taxon>
        <taxon>Eucestoda</taxon>
        <taxon>Cyclophyllidea</taxon>
        <taxon>Taeniidae</taxon>
        <taxon>Echinococcus</taxon>
        <taxon>Echinococcus granulosus group</taxon>
    </lineage>
</organism>
<dbReference type="CTD" id="36346924"/>
<comment type="caution">
    <text evidence="1">The sequence shown here is derived from an EMBL/GenBank/DDBJ whole genome shotgun (WGS) entry which is preliminary data.</text>
</comment>
<dbReference type="KEGG" id="egl:EGR_11211"/>
<keyword evidence="2" id="KW-1185">Reference proteome</keyword>
<accession>W6U6H1</accession>
<proteinExistence type="predicted"/>
<sequence>MDWPGFYGGSKQAPPATLPNPSFLFLSTVNTAFDNPIVLPLVLSHSLNTCRA</sequence>
<dbReference type="EMBL" id="APAU02000518">
    <property type="protein sequence ID" value="EUB53932.1"/>
    <property type="molecule type" value="Genomic_DNA"/>
</dbReference>
<dbReference type="RefSeq" id="XP_024345128.1">
    <property type="nucleotide sequence ID" value="XM_024500458.1"/>
</dbReference>
<dbReference type="Proteomes" id="UP000019149">
    <property type="component" value="Unassembled WGS sequence"/>
</dbReference>
<dbReference type="AlphaFoldDB" id="W6U6H1"/>
<reference evidence="1 2" key="1">
    <citation type="journal article" date="2013" name="Nat. Genet.">
        <title>The genome of the hydatid tapeworm Echinococcus granulosus.</title>
        <authorList>
            <person name="Zheng H."/>
            <person name="Zhang W."/>
            <person name="Zhang L."/>
            <person name="Zhang Z."/>
            <person name="Li J."/>
            <person name="Lu G."/>
            <person name="Zhu Y."/>
            <person name="Wang Y."/>
            <person name="Huang Y."/>
            <person name="Liu J."/>
            <person name="Kang H."/>
            <person name="Chen J."/>
            <person name="Wang L."/>
            <person name="Chen A."/>
            <person name="Yu S."/>
            <person name="Gao Z."/>
            <person name="Jin L."/>
            <person name="Gu W."/>
            <person name="Wang Z."/>
            <person name="Zhao L."/>
            <person name="Shi B."/>
            <person name="Wen H."/>
            <person name="Lin R."/>
            <person name="Jones M.K."/>
            <person name="Brejova B."/>
            <person name="Vinar T."/>
            <person name="Zhao G."/>
            <person name="McManus D.P."/>
            <person name="Chen Z."/>
            <person name="Zhou Y."/>
            <person name="Wang S."/>
        </authorList>
    </citation>
    <scope>NUCLEOTIDE SEQUENCE [LARGE SCALE GENOMIC DNA]</scope>
</reference>
<evidence type="ECO:0000313" key="1">
    <source>
        <dbReference type="EMBL" id="EUB53932.1"/>
    </source>
</evidence>
<protein>
    <submittedName>
        <fullName evidence="1">Uncharacterized protein</fullName>
    </submittedName>
</protein>
<dbReference type="GeneID" id="36346924"/>
<evidence type="ECO:0000313" key="2">
    <source>
        <dbReference type="Proteomes" id="UP000019149"/>
    </source>
</evidence>